<reference evidence="1 2" key="1">
    <citation type="submission" date="2014-03" db="EMBL/GenBank/DDBJ databases">
        <title>Bradyrhizobium valentinum sp. nov., isolated from effective nodules of Lupinus mariae-josephae, a lupine endemic of basic-lime soils in Eastern Spain.</title>
        <authorList>
            <person name="Duran D."/>
            <person name="Rey L."/>
            <person name="Navarro A."/>
            <person name="Busquets A."/>
            <person name="Imperial J."/>
            <person name="Ruiz-Argueso T."/>
        </authorList>
    </citation>
    <scope>NUCLEOTIDE SEQUENCE [LARGE SCALE GENOMIC DNA]</scope>
    <source>
        <strain evidence="1 2">Ro19</strain>
    </source>
</reference>
<proteinExistence type="predicted"/>
<organism evidence="1 2">
    <name type="scientific">Bradyrhizobium retamae</name>
    <dbReference type="NCBI Taxonomy" id="1300035"/>
    <lineage>
        <taxon>Bacteria</taxon>
        <taxon>Pseudomonadati</taxon>
        <taxon>Pseudomonadota</taxon>
        <taxon>Alphaproteobacteria</taxon>
        <taxon>Hyphomicrobiales</taxon>
        <taxon>Nitrobacteraceae</taxon>
        <taxon>Bradyrhizobium</taxon>
    </lineage>
</organism>
<evidence type="ECO:0000313" key="2">
    <source>
        <dbReference type="Proteomes" id="UP000052023"/>
    </source>
</evidence>
<name>A0A0R3NA41_9BRAD</name>
<sequence length="64" mass="7023">MILAYYIGKKNWRTRLMAPAHRLGQVGFDPLRRFAMQAQRCELAAGNLANIFEAATAATCPVAG</sequence>
<dbReference type="EMBL" id="LLYA01000057">
    <property type="protein sequence ID" value="KRR28977.1"/>
    <property type="molecule type" value="Genomic_DNA"/>
</dbReference>
<protein>
    <submittedName>
        <fullName evidence="1">Uncharacterized protein</fullName>
    </submittedName>
</protein>
<comment type="caution">
    <text evidence="1">The sequence shown here is derived from an EMBL/GenBank/DDBJ whole genome shotgun (WGS) entry which is preliminary data.</text>
</comment>
<evidence type="ECO:0000313" key="1">
    <source>
        <dbReference type="EMBL" id="KRR28977.1"/>
    </source>
</evidence>
<accession>A0A0R3NA41</accession>
<dbReference type="Proteomes" id="UP000052023">
    <property type="component" value="Unassembled WGS sequence"/>
</dbReference>
<gene>
    <name evidence="1" type="ORF">CQ13_19315</name>
</gene>
<keyword evidence="2" id="KW-1185">Reference proteome</keyword>
<dbReference type="AlphaFoldDB" id="A0A0R3NA41"/>